<dbReference type="PANTHER" id="PTHR43762:SF1">
    <property type="entry name" value="D-ARABINONO-1,4-LACTONE OXIDASE"/>
    <property type="match status" value="1"/>
</dbReference>
<dbReference type="SUPFAM" id="SSF56176">
    <property type="entry name" value="FAD-binding/transporter-associated domain-like"/>
    <property type="match status" value="1"/>
</dbReference>
<dbReference type="InterPro" id="IPR036318">
    <property type="entry name" value="FAD-bd_PCMH-like_sf"/>
</dbReference>
<dbReference type="Proteomes" id="UP000823405">
    <property type="component" value="Unassembled WGS sequence"/>
</dbReference>
<dbReference type="PROSITE" id="PS00862">
    <property type="entry name" value="OX2_COVAL_FAD"/>
    <property type="match status" value="1"/>
</dbReference>
<gene>
    <name evidence="4" type="ORF">BGZ97_008093</name>
</gene>
<keyword evidence="2" id="KW-0560">Oxidoreductase</keyword>
<name>A0A9P6UDR6_9FUNG</name>
<dbReference type="InterPro" id="IPR006094">
    <property type="entry name" value="Oxid_FAD_bind_N"/>
</dbReference>
<dbReference type="AlphaFoldDB" id="A0A9P6UDR6"/>
<feature type="domain" description="FAD-binding PCMH-type" evidence="3">
    <location>
        <begin position="26"/>
        <end position="202"/>
    </location>
</feature>
<dbReference type="EMBL" id="JAAAIN010003657">
    <property type="protein sequence ID" value="KAG0284667.1"/>
    <property type="molecule type" value="Genomic_DNA"/>
</dbReference>
<keyword evidence="5" id="KW-1185">Reference proteome</keyword>
<dbReference type="Gene3D" id="3.30.465.10">
    <property type="match status" value="1"/>
</dbReference>
<dbReference type="InterPro" id="IPR010031">
    <property type="entry name" value="FAD_lactone_oxidase-like"/>
</dbReference>
<dbReference type="GO" id="GO:0016899">
    <property type="term" value="F:oxidoreductase activity, acting on the CH-OH group of donors, oxygen as acceptor"/>
    <property type="evidence" value="ECO:0007669"/>
    <property type="project" value="InterPro"/>
</dbReference>
<evidence type="ECO:0000313" key="4">
    <source>
        <dbReference type="EMBL" id="KAG0284667.1"/>
    </source>
</evidence>
<protein>
    <recommendedName>
        <fullName evidence="3">FAD-binding PCMH-type domain-containing protein</fullName>
    </recommendedName>
</protein>
<sequence>MDNGLLDTILHPHHDKPAWTNWAKNQSCHPTEIFNPETLEELTKIVFMAKADGKKIRCAASGHSWSSSSVTDGYLVVVNKMEKVHTPIWDNDLKSWTVRIETGVLVKDLDDKLRQNDPPLTLPSNVVLDSVRYGGVLSLGCHGAATKTRTLPDLVSEVTIIDANGDLNTFSEAKNPEEFAAATVNLGLLGVIYTYTLRVEPMFNLKVMWEHVPGIVPYLRQQANERFDRFEAIRKKYDPNGMFMNATFAGILGH</sequence>
<dbReference type="PROSITE" id="PS51387">
    <property type="entry name" value="FAD_PCMH"/>
    <property type="match status" value="1"/>
</dbReference>
<comment type="caution">
    <text evidence="4">The sequence shown here is derived from an EMBL/GenBank/DDBJ whole genome shotgun (WGS) entry which is preliminary data.</text>
</comment>
<proteinExistence type="inferred from homology"/>
<evidence type="ECO:0000256" key="1">
    <source>
        <dbReference type="ARBA" id="ARBA00005466"/>
    </source>
</evidence>
<comment type="similarity">
    <text evidence="1">Belongs to the oxygen-dependent FAD-linked oxidoreductase family.</text>
</comment>
<dbReference type="OrthoDB" id="610608at2759"/>
<dbReference type="InterPro" id="IPR016169">
    <property type="entry name" value="FAD-bd_PCMH_sub2"/>
</dbReference>
<dbReference type="PANTHER" id="PTHR43762">
    <property type="entry name" value="L-GULONOLACTONE OXIDASE"/>
    <property type="match status" value="1"/>
</dbReference>
<dbReference type="Gene3D" id="3.30.43.10">
    <property type="entry name" value="Uridine Diphospho-n-acetylenolpyruvylglucosamine Reductase, domain 2"/>
    <property type="match status" value="1"/>
</dbReference>
<dbReference type="InterPro" id="IPR016167">
    <property type="entry name" value="FAD-bd_PCMH_sub1"/>
</dbReference>
<accession>A0A9P6UDR6</accession>
<evidence type="ECO:0000256" key="2">
    <source>
        <dbReference type="ARBA" id="ARBA00023002"/>
    </source>
</evidence>
<organism evidence="4 5">
    <name type="scientific">Linnemannia gamsii</name>
    <dbReference type="NCBI Taxonomy" id="64522"/>
    <lineage>
        <taxon>Eukaryota</taxon>
        <taxon>Fungi</taxon>
        <taxon>Fungi incertae sedis</taxon>
        <taxon>Mucoromycota</taxon>
        <taxon>Mortierellomycotina</taxon>
        <taxon>Mortierellomycetes</taxon>
        <taxon>Mortierellales</taxon>
        <taxon>Mortierellaceae</taxon>
        <taxon>Linnemannia</taxon>
    </lineage>
</organism>
<evidence type="ECO:0000313" key="5">
    <source>
        <dbReference type="Proteomes" id="UP000823405"/>
    </source>
</evidence>
<dbReference type="InterPro" id="IPR016166">
    <property type="entry name" value="FAD-bd_PCMH"/>
</dbReference>
<dbReference type="Pfam" id="PF01565">
    <property type="entry name" value="FAD_binding_4"/>
    <property type="match status" value="1"/>
</dbReference>
<reference evidence="4" key="1">
    <citation type="journal article" date="2020" name="Fungal Divers.">
        <title>Resolving the Mortierellaceae phylogeny through synthesis of multi-gene phylogenetics and phylogenomics.</title>
        <authorList>
            <person name="Vandepol N."/>
            <person name="Liber J."/>
            <person name="Desiro A."/>
            <person name="Na H."/>
            <person name="Kennedy M."/>
            <person name="Barry K."/>
            <person name="Grigoriev I.V."/>
            <person name="Miller A.N."/>
            <person name="O'Donnell K."/>
            <person name="Stajich J.E."/>
            <person name="Bonito G."/>
        </authorList>
    </citation>
    <scope>NUCLEOTIDE SEQUENCE</scope>
    <source>
        <strain evidence="4">NVP60</strain>
    </source>
</reference>
<evidence type="ECO:0000259" key="3">
    <source>
        <dbReference type="PROSITE" id="PS51387"/>
    </source>
</evidence>
<dbReference type="InterPro" id="IPR006093">
    <property type="entry name" value="Oxy_OxRdtase_FAD_BS"/>
</dbReference>
<dbReference type="GO" id="GO:0071949">
    <property type="term" value="F:FAD binding"/>
    <property type="evidence" value="ECO:0007669"/>
    <property type="project" value="InterPro"/>
</dbReference>